<dbReference type="Pfam" id="PF00450">
    <property type="entry name" value="Peptidase_S10"/>
    <property type="match status" value="1"/>
</dbReference>
<dbReference type="Gene3D" id="3.40.50.1820">
    <property type="entry name" value="alpha/beta hydrolase"/>
    <property type="match status" value="1"/>
</dbReference>
<protein>
    <submittedName>
        <fullName evidence="1">Peptidase S10</fullName>
    </submittedName>
</protein>
<keyword evidence="2" id="KW-1185">Reference proteome</keyword>
<dbReference type="RefSeq" id="WP_270075416.1">
    <property type="nucleotide sequence ID" value="NZ_CP115174.1"/>
</dbReference>
<dbReference type="SUPFAM" id="SSF53474">
    <property type="entry name" value="alpha/beta-Hydrolases"/>
    <property type="match status" value="1"/>
</dbReference>
<organism evidence="1 2">
    <name type="scientific">Sphingomonas abietis</name>
    <dbReference type="NCBI Taxonomy" id="3012344"/>
    <lineage>
        <taxon>Bacteria</taxon>
        <taxon>Pseudomonadati</taxon>
        <taxon>Pseudomonadota</taxon>
        <taxon>Alphaproteobacteria</taxon>
        <taxon>Sphingomonadales</taxon>
        <taxon>Sphingomonadaceae</taxon>
        <taxon>Sphingomonas</taxon>
    </lineage>
</organism>
<reference evidence="1 2" key="1">
    <citation type="submission" date="2022-12" db="EMBL/GenBank/DDBJ databases">
        <title>Sphingomonas abieness sp. nov., an endophytic bacterium isolated from Abies koreana.</title>
        <authorList>
            <person name="Jiang L."/>
            <person name="Lee J."/>
        </authorList>
    </citation>
    <scope>NUCLEOTIDE SEQUENCE [LARGE SCALE GENOMIC DNA]</scope>
    <source>
        <strain evidence="2">PAMB 00755</strain>
    </source>
</reference>
<sequence>MVMALAAAGPGGATTRRCAPDAVETSHETTIAGRRIRYVACAGTLPARNLKDEVHGRIFYTAYLVAGTHGRPLSFVWNGGPGADSRLLQFHAMGPKTFHDGKLADNPTSPLGASDLVFVDPVGTGFSRADTTDHASDFYGTNGDIAAISGFVRDFRIAYRRGSAPLYLVGESFGTWRAAGVAERLIDQKIPVAGIALISGGIPLGDTQDRYRMRALSLYSRVATAIALRRLDPALLADQARTLAEARHWAETVYAPALADPAALTEQQRAEVIATLARYQGLDPATIDARTLWVSPHDFRTGLLADQGKTLAIFDMRRTDQADENPGEGQRILDYYRGALGYRDGHYAGIDAPESDAGNRWQYDQSPITPESLARARAGEGPPSPPQPWALRAMEKAPALRMWVAAGMYDSLNSCAGNEATVAAMPASIGARIALHCFAGGHMMYQDPLETVHFGQEISDFLNPRT</sequence>
<dbReference type="InterPro" id="IPR029058">
    <property type="entry name" value="AB_hydrolase_fold"/>
</dbReference>
<dbReference type="Proteomes" id="UP001210865">
    <property type="component" value="Chromosome"/>
</dbReference>
<name>A0ABY7NMN2_9SPHN</name>
<dbReference type="InterPro" id="IPR001563">
    <property type="entry name" value="Peptidase_S10"/>
</dbReference>
<gene>
    <name evidence="1" type="ORF">PBT88_11125</name>
</gene>
<evidence type="ECO:0000313" key="1">
    <source>
        <dbReference type="EMBL" id="WBO20766.1"/>
    </source>
</evidence>
<dbReference type="EMBL" id="CP115174">
    <property type="protein sequence ID" value="WBO20766.1"/>
    <property type="molecule type" value="Genomic_DNA"/>
</dbReference>
<accession>A0ABY7NMN2</accession>
<proteinExistence type="predicted"/>
<evidence type="ECO:0000313" key="2">
    <source>
        <dbReference type="Proteomes" id="UP001210865"/>
    </source>
</evidence>